<dbReference type="InterPro" id="IPR036388">
    <property type="entry name" value="WH-like_DNA-bd_sf"/>
</dbReference>
<dbReference type="EMBL" id="SRXT01000002">
    <property type="protein sequence ID" value="TGX55096.1"/>
    <property type="molecule type" value="Genomic_DNA"/>
</dbReference>
<evidence type="ECO:0000259" key="4">
    <source>
        <dbReference type="PROSITE" id="PS51118"/>
    </source>
</evidence>
<dbReference type="OrthoDB" id="9782219at2"/>
<dbReference type="SUPFAM" id="SSF46785">
    <property type="entry name" value="Winged helix' DNA-binding domain"/>
    <property type="match status" value="1"/>
</dbReference>
<dbReference type="Gene3D" id="1.10.10.10">
    <property type="entry name" value="Winged helix-like DNA-binding domain superfamily/Winged helix DNA-binding domain"/>
    <property type="match status" value="1"/>
</dbReference>
<keyword evidence="2" id="KW-0238">DNA-binding</keyword>
<dbReference type="InterPro" id="IPR002577">
    <property type="entry name" value="HTH_HxlR"/>
</dbReference>
<reference evidence="5 6" key="1">
    <citation type="submission" date="2019-04" db="EMBL/GenBank/DDBJ databases">
        <title>Sphingomonas psychrotolerans sp. nov., isolated from soil in the Tianshan Mountains, Xinjiang, China.</title>
        <authorList>
            <person name="Luo Y."/>
            <person name="Sheng H."/>
        </authorList>
    </citation>
    <scope>NUCLEOTIDE SEQUENCE [LARGE SCALE GENOMIC DNA]</scope>
    <source>
        <strain evidence="5 6">ZFGT-11</strain>
    </source>
</reference>
<protein>
    <submittedName>
        <fullName evidence="5">Transcriptional regulator</fullName>
    </submittedName>
</protein>
<dbReference type="PROSITE" id="PS51118">
    <property type="entry name" value="HTH_HXLR"/>
    <property type="match status" value="1"/>
</dbReference>
<dbReference type="AlphaFoldDB" id="A0A4S1XIY8"/>
<evidence type="ECO:0000256" key="2">
    <source>
        <dbReference type="ARBA" id="ARBA00023125"/>
    </source>
</evidence>
<evidence type="ECO:0000313" key="5">
    <source>
        <dbReference type="EMBL" id="TGX55096.1"/>
    </source>
</evidence>
<dbReference type="RefSeq" id="WP_135962991.1">
    <property type="nucleotide sequence ID" value="NZ_SRXT01000002.1"/>
</dbReference>
<organism evidence="5 6">
    <name type="scientific">Sphingomonas gei</name>
    <dbReference type="NCBI Taxonomy" id="1395960"/>
    <lineage>
        <taxon>Bacteria</taxon>
        <taxon>Pseudomonadati</taxon>
        <taxon>Pseudomonadota</taxon>
        <taxon>Alphaproteobacteria</taxon>
        <taxon>Sphingomonadales</taxon>
        <taxon>Sphingomonadaceae</taxon>
        <taxon>Sphingomonas</taxon>
    </lineage>
</organism>
<dbReference type="Proteomes" id="UP000306147">
    <property type="component" value="Unassembled WGS sequence"/>
</dbReference>
<dbReference type="GO" id="GO:0003677">
    <property type="term" value="F:DNA binding"/>
    <property type="evidence" value="ECO:0007669"/>
    <property type="project" value="UniProtKB-KW"/>
</dbReference>
<dbReference type="InterPro" id="IPR036390">
    <property type="entry name" value="WH_DNA-bd_sf"/>
</dbReference>
<keyword evidence="6" id="KW-1185">Reference proteome</keyword>
<dbReference type="Pfam" id="PF01638">
    <property type="entry name" value="HxlR"/>
    <property type="match status" value="1"/>
</dbReference>
<name>A0A4S1XIY8_9SPHN</name>
<keyword evidence="1" id="KW-0805">Transcription regulation</keyword>
<proteinExistence type="predicted"/>
<sequence length="231" mass="25549">MESQKITTSDFSKMRRWYRDACGTALAMDLIGERWALLIVRELLLGPRRFGEIRSALDGLSANILTQRLEGLEKAGILRRRALPSPANAQAYELTKWGRALEEPIFALSRWAAGSPAHDVTMPLSNTAFMLSLRTMMDRKVDTAFAPDIGFRIGGEPFRAQIVGGLLEIERRDPDGAEVIFAGEPTKLAATFYGRALLAESMREGRVSVTGDSVLGQRFVDLFGLPVFSND</sequence>
<comment type="caution">
    <text evidence="5">The sequence shown here is derived from an EMBL/GenBank/DDBJ whole genome shotgun (WGS) entry which is preliminary data.</text>
</comment>
<evidence type="ECO:0000256" key="3">
    <source>
        <dbReference type="ARBA" id="ARBA00023163"/>
    </source>
</evidence>
<feature type="domain" description="HTH hxlR-type" evidence="4">
    <location>
        <begin position="22"/>
        <end position="120"/>
    </location>
</feature>
<dbReference type="PANTHER" id="PTHR33204:SF18">
    <property type="entry name" value="TRANSCRIPTIONAL REGULATORY PROTEIN"/>
    <property type="match status" value="1"/>
</dbReference>
<evidence type="ECO:0000313" key="6">
    <source>
        <dbReference type="Proteomes" id="UP000306147"/>
    </source>
</evidence>
<keyword evidence="3" id="KW-0804">Transcription</keyword>
<gene>
    <name evidence="5" type="ORF">E5A73_06615</name>
</gene>
<dbReference type="PANTHER" id="PTHR33204">
    <property type="entry name" value="TRANSCRIPTIONAL REGULATOR, MARR FAMILY"/>
    <property type="match status" value="1"/>
</dbReference>
<accession>A0A4S1XIY8</accession>
<evidence type="ECO:0000256" key="1">
    <source>
        <dbReference type="ARBA" id="ARBA00023015"/>
    </source>
</evidence>